<proteinExistence type="predicted"/>
<sequence>MSTEIALLTTSRAQARAIRLAQIEKEQQLEDAQALSLISSLSCELSDVNVPWADLDGLSWTGSHLRKATEKKDRKVRGMPYGWTGKGTGKEMGMGRRVLSERVEKLVGAVVGMKPSASVPTLAFGEITNTNINTAEAEDKNQTIRAPAIANILAQTRVSTPTITPPLVVRNSSTTRLYKPDIERLIQSRERARGRGRSPVKAIFCEADMKMRDRVISRAEKVPQDNDGEEPEEAEREIPIEYTGGAELCRTPSYSYLSDPVPIVEEVEVEDDMQTPTPGMFRGKAGYFSTVITTTTTTIETDFDGEATIRLPPAKKSRPLPIPLPDMVFPTDSNASFLASVGVNAFPLSAPSTNTAFPLMSPTTSVPTAPRRARAKSTLETKPPVSLLNPTVNLKRGKTLSLVGPRPMIERRPTPVPGVGVGVEIGGGKRKRS</sequence>
<feature type="compositionally biased region" description="Acidic residues" evidence="1">
    <location>
        <begin position="226"/>
        <end position="235"/>
    </location>
</feature>
<protein>
    <submittedName>
        <fullName evidence="2">Uncharacterized protein</fullName>
    </submittedName>
</protein>
<comment type="caution">
    <text evidence="2">The sequence shown here is derived from an EMBL/GenBank/DDBJ whole genome shotgun (WGS) entry which is preliminary data.</text>
</comment>
<evidence type="ECO:0000256" key="1">
    <source>
        <dbReference type="SAM" id="MobiDB-lite"/>
    </source>
</evidence>
<organism evidence="2 3">
    <name type="scientific">Paramarasmius palmivorus</name>
    <dbReference type="NCBI Taxonomy" id="297713"/>
    <lineage>
        <taxon>Eukaryota</taxon>
        <taxon>Fungi</taxon>
        <taxon>Dikarya</taxon>
        <taxon>Basidiomycota</taxon>
        <taxon>Agaricomycotina</taxon>
        <taxon>Agaricomycetes</taxon>
        <taxon>Agaricomycetidae</taxon>
        <taxon>Agaricales</taxon>
        <taxon>Marasmiineae</taxon>
        <taxon>Marasmiaceae</taxon>
        <taxon>Paramarasmius</taxon>
    </lineage>
</organism>
<reference evidence="2 3" key="1">
    <citation type="submission" date="2024-01" db="EMBL/GenBank/DDBJ databases">
        <title>A draft genome for a cacao thread blight-causing isolate of Paramarasmius palmivorus.</title>
        <authorList>
            <person name="Baruah I.K."/>
            <person name="Bukari Y."/>
            <person name="Amoako-Attah I."/>
            <person name="Meinhardt L.W."/>
            <person name="Bailey B.A."/>
            <person name="Cohen S.P."/>
        </authorList>
    </citation>
    <scope>NUCLEOTIDE SEQUENCE [LARGE SCALE GENOMIC DNA]</scope>
    <source>
        <strain evidence="2 3">GH-12</strain>
    </source>
</reference>
<dbReference type="AlphaFoldDB" id="A0AAW0BJB0"/>
<name>A0AAW0BJB0_9AGAR</name>
<evidence type="ECO:0000313" key="2">
    <source>
        <dbReference type="EMBL" id="KAK7026032.1"/>
    </source>
</evidence>
<dbReference type="EMBL" id="JAYKXP010000108">
    <property type="protein sequence ID" value="KAK7026032.1"/>
    <property type="molecule type" value="Genomic_DNA"/>
</dbReference>
<dbReference type="Proteomes" id="UP001383192">
    <property type="component" value="Unassembled WGS sequence"/>
</dbReference>
<evidence type="ECO:0000313" key="3">
    <source>
        <dbReference type="Proteomes" id="UP001383192"/>
    </source>
</evidence>
<feature type="region of interest" description="Disordered" evidence="1">
    <location>
        <begin position="220"/>
        <end position="243"/>
    </location>
</feature>
<feature type="region of interest" description="Disordered" evidence="1">
    <location>
        <begin position="405"/>
        <end position="433"/>
    </location>
</feature>
<accession>A0AAW0BJB0</accession>
<gene>
    <name evidence="2" type="ORF">VNI00_015754</name>
</gene>
<keyword evidence="3" id="KW-1185">Reference proteome</keyword>